<dbReference type="InterPro" id="IPR006675">
    <property type="entry name" value="HDIG_dom"/>
</dbReference>
<feature type="transmembrane region" description="Helical" evidence="1">
    <location>
        <begin position="415"/>
        <end position="436"/>
    </location>
</feature>
<sequence length="680" mass="77544">MSNKDFPLKRWRIYVPLIAIFAVLLIFFPKEGKFKYHYQKGRPWMYETLISPIDFPILKTERELMQEREERYSSIIPYFRLDESVKKGVTQRFSESGTDSSIVDDDYVLSLLNTIYDSGLVSDLSDQDVRNGIIFVQKDRRATEVPVEDIFDIKHAESYLASSLEKRFGKDKADSLYSALSLSEYLVPNLKLDKTMMDMIHKEASNYISPTKGVIYTGQLIVSEGEIVTAEIEQLLDSYKAEYLMSLGLAGGSAWILLGNGILLLFTVMAFFVAILFVDRNIFNDMRKYLFLLTLFTLSTLIIEFLGDSSSEAYMLLVPFPLFALYMLAFFKRNYVFPLYTAMLMPLLVIATEGMELFFINVVAGMVAIISYSRFRRGWLQFVNALFIFFTLAVAYMSFAFLQDTNISQFGEYRNLFYIGMASLMCVAGYPLIFLFERVFMLVSNSRLVELADTNNRLLRLMAEKAPGTFQHVLQVMNISDACARAIDANVQLVRTGALYHDIGKTVNPQCFIENAAPGVDYHKGLSPEESARDIIKHVDDGVALAKKYKIPQIVTDFILSHHGTTRTEYFYNVYLNNGGDPSNAGLFQYHGFRPKTKEQVIVMFADTLEAASRSLKSYSEQSVTELVDRVINMKMEDGQLLDADISLKEVSVLKTVLTDYLMQINHARIAYPKRDQNAK</sequence>
<dbReference type="Gene3D" id="1.10.3210.10">
    <property type="entry name" value="Hypothetical protein af1432"/>
    <property type="match status" value="1"/>
</dbReference>
<name>A0A9D9I307_9BACT</name>
<dbReference type="InterPro" id="IPR011624">
    <property type="entry name" value="Metal-dep_PHydrolase_7TM_extra"/>
</dbReference>
<evidence type="ECO:0000313" key="3">
    <source>
        <dbReference type="EMBL" id="MBO8465036.1"/>
    </source>
</evidence>
<dbReference type="CDD" id="cd00077">
    <property type="entry name" value="HDc"/>
    <property type="match status" value="1"/>
</dbReference>
<dbReference type="InterPro" id="IPR011621">
    <property type="entry name" value="Metal-dep_PHydrolase_7TM_intra"/>
</dbReference>
<reference evidence="3" key="1">
    <citation type="submission" date="2020-10" db="EMBL/GenBank/DDBJ databases">
        <authorList>
            <person name="Gilroy R."/>
        </authorList>
    </citation>
    <scope>NUCLEOTIDE SEQUENCE</scope>
    <source>
        <strain evidence="3">10037</strain>
    </source>
</reference>
<dbReference type="Pfam" id="PF07698">
    <property type="entry name" value="7TM-7TMR_HD"/>
    <property type="match status" value="1"/>
</dbReference>
<feature type="transmembrane region" description="Helical" evidence="1">
    <location>
        <begin position="289"/>
        <end position="307"/>
    </location>
</feature>
<protein>
    <submittedName>
        <fullName evidence="3">HDIG domain-containing protein</fullName>
    </submittedName>
</protein>
<proteinExistence type="predicted"/>
<evidence type="ECO:0000313" key="4">
    <source>
        <dbReference type="Proteomes" id="UP000823597"/>
    </source>
</evidence>
<evidence type="ECO:0000259" key="2">
    <source>
        <dbReference type="PROSITE" id="PS51831"/>
    </source>
</evidence>
<organism evidence="3 4">
    <name type="scientific">Candidatus Merdivivens pullistercoris</name>
    <dbReference type="NCBI Taxonomy" id="2840873"/>
    <lineage>
        <taxon>Bacteria</taxon>
        <taxon>Pseudomonadati</taxon>
        <taxon>Bacteroidota</taxon>
        <taxon>Bacteroidia</taxon>
        <taxon>Bacteroidales</taxon>
        <taxon>Muribaculaceae</taxon>
        <taxon>Muribaculaceae incertae sedis</taxon>
        <taxon>Candidatus Merdivivens</taxon>
    </lineage>
</organism>
<reference evidence="3" key="2">
    <citation type="journal article" date="2021" name="PeerJ">
        <title>Extensive microbial diversity within the chicken gut microbiome revealed by metagenomics and culture.</title>
        <authorList>
            <person name="Gilroy R."/>
            <person name="Ravi A."/>
            <person name="Getino M."/>
            <person name="Pursley I."/>
            <person name="Horton D.L."/>
            <person name="Alikhan N.F."/>
            <person name="Baker D."/>
            <person name="Gharbi K."/>
            <person name="Hall N."/>
            <person name="Watson M."/>
            <person name="Adriaenssens E.M."/>
            <person name="Foster-Nyarko E."/>
            <person name="Jarju S."/>
            <person name="Secka A."/>
            <person name="Antonio M."/>
            <person name="Oren A."/>
            <person name="Chaudhuri R.R."/>
            <person name="La Ragione R."/>
            <person name="Hildebrand F."/>
            <person name="Pallen M.J."/>
        </authorList>
    </citation>
    <scope>NUCLEOTIDE SEQUENCE</scope>
    <source>
        <strain evidence="3">10037</strain>
    </source>
</reference>
<dbReference type="PANTHER" id="PTHR36442">
    <property type="entry name" value="CYCLIC-DI-AMP PHOSPHODIESTERASE PGPH"/>
    <property type="match status" value="1"/>
</dbReference>
<dbReference type="Pfam" id="PF07697">
    <property type="entry name" value="7TMR-HDED"/>
    <property type="match status" value="1"/>
</dbReference>
<dbReference type="PROSITE" id="PS51831">
    <property type="entry name" value="HD"/>
    <property type="match status" value="1"/>
</dbReference>
<evidence type="ECO:0000256" key="1">
    <source>
        <dbReference type="SAM" id="Phobius"/>
    </source>
</evidence>
<feature type="transmembrane region" description="Helical" evidence="1">
    <location>
        <begin position="382"/>
        <end position="403"/>
    </location>
</feature>
<dbReference type="SMART" id="SM00471">
    <property type="entry name" value="HDc"/>
    <property type="match status" value="1"/>
</dbReference>
<gene>
    <name evidence="3" type="ORF">IAB93_03460</name>
</gene>
<keyword evidence="1" id="KW-0812">Transmembrane</keyword>
<dbReference type="NCBIfam" id="TIGR00277">
    <property type="entry name" value="HDIG"/>
    <property type="match status" value="1"/>
</dbReference>
<dbReference type="SUPFAM" id="SSF109604">
    <property type="entry name" value="HD-domain/PDEase-like"/>
    <property type="match status" value="1"/>
</dbReference>
<feature type="transmembrane region" description="Helical" evidence="1">
    <location>
        <begin position="12"/>
        <end position="29"/>
    </location>
</feature>
<dbReference type="InterPro" id="IPR003607">
    <property type="entry name" value="HD/PDEase_dom"/>
</dbReference>
<feature type="transmembrane region" description="Helical" evidence="1">
    <location>
        <begin position="313"/>
        <end position="330"/>
    </location>
</feature>
<comment type="caution">
    <text evidence="3">The sequence shown here is derived from an EMBL/GenBank/DDBJ whole genome shotgun (WGS) entry which is preliminary data.</text>
</comment>
<feature type="transmembrane region" description="Helical" evidence="1">
    <location>
        <begin position="254"/>
        <end position="277"/>
    </location>
</feature>
<dbReference type="Proteomes" id="UP000823597">
    <property type="component" value="Unassembled WGS sequence"/>
</dbReference>
<dbReference type="InterPro" id="IPR006674">
    <property type="entry name" value="HD_domain"/>
</dbReference>
<accession>A0A9D9I307</accession>
<feature type="transmembrane region" description="Helical" evidence="1">
    <location>
        <begin position="357"/>
        <end position="375"/>
    </location>
</feature>
<dbReference type="InterPro" id="IPR052722">
    <property type="entry name" value="PgpH_phosphodiesterase"/>
</dbReference>
<keyword evidence="1" id="KW-0472">Membrane</keyword>
<dbReference type="PANTHER" id="PTHR36442:SF1">
    <property type="entry name" value="CYCLIC-DI-AMP PHOSPHODIESTERASE PGPH"/>
    <property type="match status" value="1"/>
</dbReference>
<feature type="domain" description="HD" evidence="2">
    <location>
        <begin position="469"/>
        <end position="612"/>
    </location>
</feature>
<dbReference type="Pfam" id="PF01966">
    <property type="entry name" value="HD"/>
    <property type="match status" value="1"/>
</dbReference>
<keyword evidence="1" id="KW-1133">Transmembrane helix</keyword>
<dbReference type="EMBL" id="JADIME010000036">
    <property type="protein sequence ID" value="MBO8465036.1"/>
    <property type="molecule type" value="Genomic_DNA"/>
</dbReference>
<dbReference type="AlphaFoldDB" id="A0A9D9I307"/>